<dbReference type="Proteomes" id="UP000295182">
    <property type="component" value="Unassembled WGS sequence"/>
</dbReference>
<dbReference type="RefSeq" id="WP_119013718.1">
    <property type="nucleotide sequence ID" value="NZ_QXNC01000021.1"/>
</dbReference>
<keyword evidence="2" id="KW-0315">Glutamine amidotransferase</keyword>
<protein>
    <submittedName>
        <fullName evidence="2">Putative glutamine amidotransferase</fullName>
    </submittedName>
</protein>
<organism evidence="2 3">
    <name type="scientific">Simplicispira metamorpha</name>
    <dbReference type="NCBI Taxonomy" id="80881"/>
    <lineage>
        <taxon>Bacteria</taxon>
        <taxon>Pseudomonadati</taxon>
        <taxon>Pseudomonadota</taxon>
        <taxon>Betaproteobacteria</taxon>
        <taxon>Burkholderiales</taxon>
        <taxon>Comamonadaceae</taxon>
        <taxon>Simplicispira</taxon>
    </lineage>
</organism>
<dbReference type="PANTHER" id="PTHR43235:SF1">
    <property type="entry name" value="GLUTAMINE AMIDOTRANSFERASE PB2B2.05-RELATED"/>
    <property type="match status" value="1"/>
</dbReference>
<feature type="domain" description="Glutamine amidotransferase" evidence="1">
    <location>
        <begin position="61"/>
        <end position="190"/>
    </location>
</feature>
<dbReference type="InterPro" id="IPR029062">
    <property type="entry name" value="Class_I_gatase-like"/>
</dbReference>
<dbReference type="Gene3D" id="3.40.50.880">
    <property type="match status" value="1"/>
</dbReference>
<dbReference type="EMBL" id="SLXH01000024">
    <property type="protein sequence ID" value="TCP15440.1"/>
    <property type="molecule type" value="Genomic_DNA"/>
</dbReference>
<dbReference type="GO" id="GO:0006598">
    <property type="term" value="P:polyamine catabolic process"/>
    <property type="evidence" value="ECO:0007669"/>
    <property type="project" value="TreeGrafter"/>
</dbReference>
<evidence type="ECO:0000313" key="2">
    <source>
        <dbReference type="EMBL" id="TCP15440.1"/>
    </source>
</evidence>
<dbReference type="Pfam" id="PF00117">
    <property type="entry name" value="GATase"/>
    <property type="match status" value="1"/>
</dbReference>
<proteinExistence type="predicted"/>
<dbReference type="GO" id="GO:0005829">
    <property type="term" value="C:cytosol"/>
    <property type="evidence" value="ECO:0007669"/>
    <property type="project" value="TreeGrafter"/>
</dbReference>
<accession>A0A4R2N4I1</accession>
<dbReference type="PROSITE" id="PS51273">
    <property type="entry name" value="GATASE_TYPE_1"/>
    <property type="match status" value="1"/>
</dbReference>
<dbReference type="OrthoDB" id="9813383at2"/>
<keyword evidence="2" id="KW-0808">Transferase</keyword>
<dbReference type="SUPFAM" id="SSF52317">
    <property type="entry name" value="Class I glutamine amidotransferase-like"/>
    <property type="match status" value="1"/>
</dbReference>
<dbReference type="GO" id="GO:0033969">
    <property type="term" value="F:gamma-glutamyl-gamma-aminobutyrate hydrolase activity"/>
    <property type="evidence" value="ECO:0007669"/>
    <property type="project" value="TreeGrafter"/>
</dbReference>
<evidence type="ECO:0000313" key="3">
    <source>
        <dbReference type="Proteomes" id="UP000295182"/>
    </source>
</evidence>
<gene>
    <name evidence="2" type="ORF">EV674_12427</name>
</gene>
<dbReference type="InterPro" id="IPR044668">
    <property type="entry name" value="PuuD-like"/>
</dbReference>
<name>A0A4R2N4I1_9BURK</name>
<keyword evidence="3" id="KW-1185">Reference proteome</keyword>
<evidence type="ECO:0000259" key="1">
    <source>
        <dbReference type="Pfam" id="PF00117"/>
    </source>
</evidence>
<dbReference type="GO" id="GO:0016740">
    <property type="term" value="F:transferase activity"/>
    <property type="evidence" value="ECO:0007669"/>
    <property type="project" value="UniProtKB-KW"/>
</dbReference>
<comment type="caution">
    <text evidence="2">The sequence shown here is derived from an EMBL/GenBank/DDBJ whole genome shotgun (WGS) entry which is preliminary data.</text>
</comment>
<dbReference type="PANTHER" id="PTHR43235">
    <property type="entry name" value="GLUTAMINE AMIDOTRANSFERASE PB2B2.05-RELATED"/>
    <property type="match status" value="1"/>
</dbReference>
<dbReference type="InterPro" id="IPR017926">
    <property type="entry name" value="GATASE"/>
</dbReference>
<dbReference type="AlphaFoldDB" id="A0A4R2N4I1"/>
<sequence length="210" mass="23585">MVRVIRQALRIGITQRRIPASAHHPARDALDAAWSDWFCERWPRCRFLAVPNFADPSRAVRHVQEWGIDLLLFSGGEDVGTSPLRDAVEHALLAYARSAHLPVVGVCRGMQLLHVAAGGRLVRQPGHVAALHTVRCGVHEPVPLNSWHHWVPSGLMPGWTALAHAPDGHVEAMQHMHLPWLGMMWHPERPQGDVDAMWCWIENNIPTCEE</sequence>
<reference evidence="2 3" key="1">
    <citation type="submission" date="2019-03" db="EMBL/GenBank/DDBJ databases">
        <title>Genomic Encyclopedia of Type Strains, Phase IV (KMG-IV): sequencing the most valuable type-strain genomes for metagenomic binning, comparative biology and taxonomic classification.</title>
        <authorList>
            <person name="Goeker M."/>
        </authorList>
    </citation>
    <scope>NUCLEOTIDE SEQUENCE [LARGE SCALE GENOMIC DNA]</scope>
    <source>
        <strain evidence="2 3">DSM 1837</strain>
    </source>
</reference>